<name>X1DFS7_9ZZZZ</name>
<protein>
    <submittedName>
        <fullName evidence="1">Uncharacterized protein</fullName>
    </submittedName>
</protein>
<evidence type="ECO:0000313" key="1">
    <source>
        <dbReference type="EMBL" id="GAH19696.1"/>
    </source>
</evidence>
<gene>
    <name evidence="1" type="ORF">S03H2_06727</name>
</gene>
<sequence>YLIKNSKKKKIGYRIPKDKRISVQTVLSAYE</sequence>
<feature type="non-terminal residue" evidence="1">
    <location>
        <position position="1"/>
    </location>
</feature>
<comment type="caution">
    <text evidence="1">The sequence shown here is derived from an EMBL/GenBank/DDBJ whole genome shotgun (WGS) entry which is preliminary data.</text>
</comment>
<organism evidence="1">
    <name type="scientific">marine sediment metagenome</name>
    <dbReference type="NCBI Taxonomy" id="412755"/>
    <lineage>
        <taxon>unclassified sequences</taxon>
        <taxon>metagenomes</taxon>
        <taxon>ecological metagenomes</taxon>
    </lineage>
</organism>
<dbReference type="AlphaFoldDB" id="X1DFS7"/>
<reference evidence="1" key="1">
    <citation type="journal article" date="2014" name="Front. Microbiol.">
        <title>High frequency of phylogenetically diverse reductive dehalogenase-homologous genes in deep subseafloor sedimentary metagenomes.</title>
        <authorList>
            <person name="Kawai M."/>
            <person name="Futagami T."/>
            <person name="Toyoda A."/>
            <person name="Takaki Y."/>
            <person name="Nishi S."/>
            <person name="Hori S."/>
            <person name="Arai W."/>
            <person name="Tsubouchi T."/>
            <person name="Morono Y."/>
            <person name="Uchiyama I."/>
            <person name="Ito T."/>
            <person name="Fujiyama A."/>
            <person name="Inagaki F."/>
            <person name="Takami H."/>
        </authorList>
    </citation>
    <scope>NUCLEOTIDE SEQUENCE</scope>
    <source>
        <strain evidence="1">Expedition CK06-06</strain>
    </source>
</reference>
<dbReference type="EMBL" id="BARU01002995">
    <property type="protein sequence ID" value="GAH19696.1"/>
    <property type="molecule type" value="Genomic_DNA"/>
</dbReference>
<accession>X1DFS7</accession>
<proteinExistence type="predicted"/>